<gene>
    <name evidence="1" type="ORF">SDC9_84135</name>
</gene>
<dbReference type="AlphaFoldDB" id="A0A644ZA21"/>
<comment type="caution">
    <text evidence="1">The sequence shown here is derived from an EMBL/GenBank/DDBJ whole genome shotgun (WGS) entry which is preliminary data.</text>
</comment>
<organism evidence="1">
    <name type="scientific">bioreactor metagenome</name>
    <dbReference type="NCBI Taxonomy" id="1076179"/>
    <lineage>
        <taxon>unclassified sequences</taxon>
        <taxon>metagenomes</taxon>
        <taxon>ecological metagenomes</taxon>
    </lineage>
</organism>
<proteinExistence type="predicted"/>
<reference evidence="1" key="1">
    <citation type="submission" date="2019-08" db="EMBL/GenBank/DDBJ databases">
        <authorList>
            <person name="Kucharzyk K."/>
            <person name="Murdoch R.W."/>
            <person name="Higgins S."/>
            <person name="Loffler F."/>
        </authorList>
    </citation>
    <scope>NUCLEOTIDE SEQUENCE</scope>
</reference>
<sequence>MLAGNPARHVISDAVTDPIPEAVPMMAFDSMPLLWLRSEFKNSSVDTESMFNLCCPGGN</sequence>
<accession>A0A644ZA21</accession>
<evidence type="ECO:0000313" key="1">
    <source>
        <dbReference type="EMBL" id="MPM37517.1"/>
    </source>
</evidence>
<name>A0A644ZA21_9ZZZZ</name>
<dbReference type="EMBL" id="VSSQ01007976">
    <property type="protein sequence ID" value="MPM37517.1"/>
    <property type="molecule type" value="Genomic_DNA"/>
</dbReference>
<protein>
    <submittedName>
        <fullName evidence="1">Uncharacterized protein</fullName>
    </submittedName>
</protein>